<name>A0A0X8F9I5_9LACT</name>
<comment type="caution">
    <text evidence="9">The sequence shown here is derived from an EMBL/GenBank/DDBJ whole genome shotgun (WGS) entry which is preliminary data.</text>
</comment>
<feature type="active site" evidence="6">
    <location>
        <position position="39"/>
    </location>
</feature>
<evidence type="ECO:0000313" key="10">
    <source>
        <dbReference type="Proteomes" id="UP000234775"/>
    </source>
</evidence>
<evidence type="ECO:0000256" key="6">
    <source>
        <dbReference type="PIRSR" id="PIRSR600223-1"/>
    </source>
</evidence>
<dbReference type="PANTHER" id="PTHR43390">
    <property type="entry name" value="SIGNAL PEPTIDASE I"/>
    <property type="match status" value="1"/>
</dbReference>
<keyword evidence="5 7" id="KW-0378">Hydrolase</keyword>
<dbReference type="PANTHER" id="PTHR43390:SF1">
    <property type="entry name" value="CHLOROPLAST PROCESSING PEPTIDASE"/>
    <property type="match status" value="1"/>
</dbReference>
<dbReference type="CDD" id="cd06530">
    <property type="entry name" value="S26_SPase_I"/>
    <property type="match status" value="1"/>
</dbReference>
<dbReference type="GO" id="GO:0005886">
    <property type="term" value="C:plasma membrane"/>
    <property type="evidence" value="ECO:0007669"/>
    <property type="project" value="UniProtKB-SubCell"/>
</dbReference>
<evidence type="ECO:0000256" key="4">
    <source>
        <dbReference type="ARBA" id="ARBA00013208"/>
    </source>
</evidence>
<protein>
    <recommendedName>
        <fullName evidence="4 7">Signal peptidase I</fullName>
        <ecNumber evidence="4 7">3.4.21.89</ecNumber>
    </recommendedName>
</protein>
<dbReference type="InterPro" id="IPR000223">
    <property type="entry name" value="Pept_S26A_signal_pept_1"/>
</dbReference>
<dbReference type="PROSITE" id="PS00760">
    <property type="entry name" value="SPASE_I_2"/>
    <property type="match status" value="1"/>
</dbReference>
<feature type="transmembrane region" description="Helical" evidence="7">
    <location>
        <begin position="7"/>
        <end position="25"/>
    </location>
</feature>
<comment type="subcellular location">
    <subcellularLocation>
        <location evidence="2">Cell membrane</location>
        <topology evidence="2">Single-pass type II membrane protein</topology>
    </subcellularLocation>
    <subcellularLocation>
        <location evidence="7">Membrane</location>
        <topology evidence="7">Single-pass type II membrane protein</topology>
    </subcellularLocation>
</comment>
<gene>
    <name evidence="9" type="primary">lepB</name>
    <name evidence="9" type="ORF">CYJ27_04700</name>
</gene>
<proteinExistence type="inferred from homology"/>
<feature type="domain" description="Peptidase S26" evidence="8">
    <location>
        <begin position="10"/>
        <end position="172"/>
    </location>
</feature>
<evidence type="ECO:0000256" key="3">
    <source>
        <dbReference type="ARBA" id="ARBA00009370"/>
    </source>
</evidence>
<evidence type="ECO:0000256" key="1">
    <source>
        <dbReference type="ARBA" id="ARBA00000677"/>
    </source>
</evidence>
<evidence type="ECO:0000259" key="8">
    <source>
        <dbReference type="Pfam" id="PF10502"/>
    </source>
</evidence>
<dbReference type="EMBL" id="PKGZ01000003">
    <property type="protein sequence ID" value="PKY91376.1"/>
    <property type="molecule type" value="Genomic_DNA"/>
</dbReference>
<dbReference type="Pfam" id="PF10502">
    <property type="entry name" value="Peptidase_S26"/>
    <property type="match status" value="1"/>
</dbReference>
<evidence type="ECO:0000256" key="5">
    <source>
        <dbReference type="ARBA" id="ARBA00022801"/>
    </source>
</evidence>
<evidence type="ECO:0000256" key="2">
    <source>
        <dbReference type="ARBA" id="ARBA00004401"/>
    </source>
</evidence>
<keyword evidence="7" id="KW-1133">Transmembrane helix</keyword>
<comment type="catalytic activity">
    <reaction evidence="1 7">
        <text>Cleavage of hydrophobic, N-terminal signal or leader sequences from secreted and periplasmic proteins.</text>
        <dbReference type="EC" id="3.4.21.89"/>
    </reaction>
</comment>
<dbReference type="SUPFAM" id="SSF51306">
    <property type="entry name" value="LexA/Signal peptidase"/>
    <property type="match status" value="1"/>
</dbReference>
<feature type="active site" evidence="6">
    <location>
        <position position="78"/>
    </location>
</feature>
<organism evidence="9 10">
    <name type="scientific">Aerococcus christensenii</name>
    <dbReference type="NCBI Taxonomy" id="87541"/>
    <lineage>
        <taxon>Bacteria</taxon>
        <taxon>Bacillati</taxon>
        <taxon>Bacillota</taxon>
        <taxon>Bacilli</taxon>
        <taxon>Lactobacillales</taxon>
        <taxon>Aerococcaceae</taxon>
        <taxon>Aerococcus</taxon>
    </lineage>
</organism>
<reference evidence="9 10" key="1">
    <citation type="submission" date="2017-12" db="EMBL/GenBank/DDBJ databases">
        <title>Phylogenetic diversity of female urinary microbiome.</title>
        <authorList>
            <person name="Thomas-White K."/>
            <person name="Wolfe A.J."/>
        </authorList>
    </citation>
    <scope>NUCLEOTIDE SEQUENCE [LARGE SCALE GENOMIC DNA]</scope>
    <source>
        <strain evidence="9 10">UMB0844</strain>
    </source>
</reference>
<dbReference type="InterPro" id="IPR036286">
    <property type="entry name" value="LexA/Signal_pep-like_sf"/>
</dbReference>
<dbReference type="InterPro" id="IPR019757">
    <property type="entry name" value="Pept_S26A_signal_pept_1_Lys-AS"/>
</dbReference>
<dbReference type="InterPro" id="IPR019758">
    <property type="entry name" value="Pept_S26A_signal_pept_1_CS"/>
</dbReference>
<evidence type="ECO:0000256" key="7">
    <source>
        <dbReference type="RuleBase" id="RU362042"/>
    </source>
</evidence>
<dbReference type="GO" id="GO:0004252">
    <property type="term" value="F:serine-type endopeptidase activity"/>
    <property type="evidence" value="ECO:0007669"/>
    <property type="project" value="InterPro"/>
</dbReference>
<dbReference type="Proteomes" id="UP000234775">
    <property type="component" value="Unassembled WGS sequence"/>
</dbReference>
<dbReference type="NCBIfam" id="TIGR02227">
    <property type="entry name" value="sigpep_I_bact"/>
    <property type="match status" value="1"/>
</dbReference>
<comment type="similarity">
    <text evidence="3 7">Belongs to the peptidase S26 family.</text>
</comment>
<dbReference type="PROSITE" id="PS00761">
    <property type="entry name" value="SPASE_I_3"/>
    <property type="match status" value="1"/>
</dbReference>
<keyword evidence="10" id="KW-1185">Reference proteome</keyword>
<dbReference type="GO" id="GO:0006465">
    <property type="term" value="P:signal peptide processing"/>
    <property type="evidence" value="ECO:0007669"/>
    <property type="project" value="InterPro"/>
</dbReference>
<evidence type="ECO:0000313" key="9">
    <source>
        <dbReference type="EMBL" id="PKY91376.1"/>
    </source>
</evidence>
<dbReference type="PRINTS" id="PR00727">
    <property type="entry name" value="LEADERPTASE"/>
</dbReference>
<dbReference type="AlphaFoldDB" id="A0A0X8F9I5"/>
<dbReference type="GO" id="GO:0009003">
    <property type="term" value="F:signal peptidase activity"/>
    <property type="evidence" value="ECO:0007669"/>
    <property type="project" value="UniProtKB-EC"/>
</dbReference>
<dbReference type="InterPro" id="IPR019533">
    <property type="entry name" value="Peptidase_S26"/>
</dbReference>
<keyword evidence="7" id="KW-0645">Protease</keyword>
<keyword evidence="7" id="KW-0812">Transmembrane</keyword>
<dbReference type="RefSeq" id="WP_060777306.1">
    <property type="nucleotide sequence ID" value="NZ_CP014159.1"/>
</dbReference>
<keyword evidence="7" id="KW-0472">Membrane</keyword>
<dbReference type="KEGG" id="acg:AWM71_07250"/>
<dbReference type="Gene3D" id="2.10.109.10">
    <property type="entry name" value="Umud Fragment, subunit A"/>
    <property type="match status" value="1"/>
</dbReference>
<sequence>MRKFIDAVGEFIIIIALSLLLYVGIRHFVGFQFTVKGDSMLPTTVNNQHLVVNRMGDIKRFDIVVLDAPDKSGDKYIKRVIGMPGDTVEYKNNQLYINGKPEEEPYLKTLKDKNPGKKVTQDFSLKDIIGQEKVPEGEYFVLGDNRPVSKDGRYFGTVKKDLLYGNVHWRIWPLSEFGRVN</sequence>
<accession>A0A0X8F9I5</accession>
<dbReference type="EC" id="3.4.21.89" evidence="4 7"/>